<gene>
    <name evidence="2" type="ORF">EDD73_1572</name>
</gene>
<dbReference type="AlphaFoldDB" id="A0A4R2R7R9"/>
<accession>A0A4R2R7R9</accession>
<evidence type="ECO:0000313" key="2">
    <source>
        <dbReference type="EMBL" id="TCP58663.1"/>
    </source>
</evidence>
<dbReference type="Pfam" id="PF12564">
    <property type="entry name" value="TypeIII_RM_meth"/>
    <property type="match status" value="1"/>
</dbReference>
<keyword evidence="3" id="KW-1185">Reference proteome</keyword>
<comment type="caution">
    <text evidence="2">The sequence shown here is derived from an EMBL/GenBank/DDBJ whole genome shotgun (WGS) entry which is preliminary data.</text>
</comment>
<evidence type="ECO:0000259" key="1">
    <source>
        <dbReference type="Pfam" id="PF12564"/>
    </source>
</evidence>
<feature type="domain" description="Type III restriction/modification enzyme methylation subunit" evidence="1">
    <location>
        <begin position="38"/>
        <end position="93"/>
    </location>
</feature>
<dbReference type="EMBL" id="SLXT01000057">
    <property type="protein sequence ID" value="TCP58663.1"/>
    <property type="molecule type" value="Genomic_DNA"/>
</dbReference>
<evidence type="ECO:0000313" key="3">
    <source>
        <dbReference type="Proteomes" id="UP000294813"/>
    </source>
</evidence>
<proteinExistence type="predicted"/>
<dbReference type="Proteomes" id="UP000294813">
    <property type="component" value="Unassembled WGS sequence"/>
</dbReference>
<sequence>MANFLEILVEVLKADERFFTKDGTLLRNKVYESAMNMDAGLIGLLLGNDNTKKRFFAELNGTFVFDKVGFGWVVNNRQFLPDSYTRFKNRIGLTNSRDEMIASSIRVRLTKFAQMRTRTPSVDFVNALKKPKKTTPIYNIFR</sequence>
<organism evidence="2 3">
    <name type="scientific">Heliophilum fasciatum</name>
    <dbReference type="NCBI Taxonomy" id="35700"/>
    <lineage>
        <taxon>Bacteria</taxon>
        <taxon>Bacillati</taxon>
        <taxon>Bacillota</taxon>
        <taxon>Clostridia</taxon>
        <taxon>Eubacteriales</taxon>
        <taxon>Heliobacteriaceae</taxon>
        <taxon>Heliophilum</taxon>
    </lineage>
</organism>
<dbReference type="RefSeq" id="WP_131921149.1">
    <property type="nucleotide sequence ID" value="NZ_JAOQNU010000058.1"/>
</dbReference>
<reference evidence="2 3" key="1">
    <citation type="submission" date="2019-03" db="EMBL/GenBank/DDBJ databases">
        <title>Genomic Encyclopedia of Type Strains, Phase IV (KMG-IV): sequencing the most valuable type-strain genomes for metagenomic binning, comparative biology and taxonomic classification.</title>
        <authorList>
            <person name="Goeker M."/>
        </authorList>
    </citation>
    <scope>NUCLEOTIDE SEQUENCE [LARGE SCALE GENOMIC DNA]</scope>
    <source>
        <strain evidence="2 3">DSM 11170</strain>
    </source>
</reference>
<protein>
    <submittedName>
        <fullName evidence="2">Type III restriction/modification enzyme methylation subunit</fullName>
    </submittedName>
</protein>
<name>A0A4R2R7R9_9FIRM</name>
<dbReference type="OrthoDB" id="9800801at2"/>
<dbReference type="InterPro" id="IPR022221">
    <property type="entry name" value="TypeIII_RM_meth"/>
</dbReference>